<evidence type="ECO:0000256" key="1">
    <source>
        <dbReference type="SAM" id="MobiDB-lite"/>
    </source>
</evidence>
<reference evidence="3" key="1">
    <citation type="submission" date="2013-09" db="EMBL/GenBank/DDBJ databases">
        <title>The Genome Sequence of Anopheles maculatus species B.</title>
        <authorList>
            <consortium name="The Broad Institute Genomics Platform"/>
            <person name="Neafsey D.E."/>
            <person name="Besansky N."/>
            <person name="Howell P."/>
            <person name="Walton C."/>
            <person name="Young S.K."/>
            <person name="Zeng Q."/>
            <person name="Gargeya S."/>
            <person name="Fitzgerald M."/>
            <person name="Haas B."/>
            <person name="Abouelleil A."/>
            <person name="Allen A.W."/>
            <person name="Alvarado L."/>
            <person name="Arachchi H.M."/>
            <person name="Berlin A.M."/>
            <person name="Chapman S.B."/>
            <person name="Gainer-Dewar J."/>
            <person name="Goldberg J."/>
            <person name="Griggs A."/>
            <person name="Gujja S."/>
            <person name="Hansen M."/>
            <person name="Howarth C."/>
            <person name="Imamovic A."/>
            <person name="Ireland A."/>
            <person name="Larimer J."/>
            <person name="McCowan C."/>
            <person name="Murphy C."/>
            <person name="Pearson M."/>
            <person name="Poon T.W."/>
            <person name="Priest M."/>
            <person name="Roberts A."/>
            <person name="Saif S."/>
            <person name="Shea T."/>
            <person name="Sisk P."/>
            <person name="Sykes S."/>
            <person name="Wortman J."/>
            <person name="Nusbaum C."/>
            <person name="Birren B."/>
        </authorList>
    </citation>
    <scope>NUCLEOTIDE SEQUENCE [LARGE SCALE GENOMIC DNA]</scope>
    <source>
        <strain evidence="3">maculatus3</strain>
    </source>
</reference>
<keyword evidence="3" id="KW-1185">Reference proteome</keyword>
<accession>A0A182SCW8</accession>
<feature type="compositionally biased region" description="Basic and acidic residues" evidence="1">
    <location>
        <begin position="19"/>
        <end position="28"/>
    </location>
</feature>
<evidence type="ECO:0000313" key="3">
    <source>
        <dbReference type="Proteomes" id="UP000075901"/>
    </source>
</evidence>
<dbReference type="VEuPathDB" id="VectorBase:AMAM004261"/>
<dbReference type="AlphaFoldDB" id="A0A182SCW8"/>
<reference evidence="2" key="2">
    <citation type="submission" date="2020-05" db="UniProtKB">
        <authorList>
            <consortium name="EnsemblMetazoa"/>
        </authorList>
    </citation>
    <scope>IDENTIFICATION</scope>
    <source>
        <strain evidence="2">maculatus3</strain>
    </source>
</reference>
<sequence length="110" mass="12608">MSHLFLPILSNKQHKKRKQTSESLDRSDQGQSTVNVQLVVKKYVERGSAVALYCENDVLPDILYKVRHPVKLWRPTRELPVRWQVLLNARTVRGTGIILIGFTGTKPLKC</sequence>
<proteinExistence type="predicted"/>
<dbReference type="Proteomes" id="UP000075901">
    <property type="component" value="Unassembled WGS sequence"/>
</dbReference>
<name>A0A182SCW8_9DIPT</name>
<organism evidence="2 3">
    <name type="scientific">Anopheles maculatus</name>
    <dbReference type="NCBI Taxonomy" id="74869"/>
    <lineage>
        <taxon>Eukaryota</taxon>
        <taxon>Metazoa</taxon>
        <taxon>Ecdysozoa</taxon>
        <taxon>Arthropoda</taxon>
        <taxon>Hexapoda</taxon>
        <taxon>Insecta</taxon>
        <taxon>Pterygota</taxon>
        <taxon>Neoptera</taxon>
        <taxon>Endopterygota</taxon>
        <taxon>Diptera</taxon>
        <taxon>Nematocera</taxon>
        <taxon>Culicoidea</taxon>
        <taxon>Culicidae</taxon>
        <taxon>Anophelinae</taxon>
        <taxon>Anopheles</taxon>
        <taxon>Anopheles maculatus group</taxon>
    </lineage>
</organism>
<feature type="region of interest" description="Disordered" evidence="1">
    <location>
        <begin position="1"/>
        <end position="32"/>
    </location>
</feature>
<evidence type="ECO:0000313" key="2">
    <source>
        <dbReference type="EnsemblMetazoa" id="AMAM004261-PA"/>
    </source>
</evidence>
<dbReference type="EnsemblMetazoa" id="AMAM004261-RA">
    <property type="protein sequence ID" value="AMAM004261-PA"/>
    <property type="gene ID" value="AMAM004261"/>
</dbReference>
<protein>
    <submittedName>
        <fullName evidence="2">Uncharacterized protein</fullName>
    </submittedName>
</protein>